<keyword evidence="1" id="KW-0547">Nucleotide-binding</keyword>
<keyword evidence="1" id="KW-0808">Transferase</keyword>
<proteinExistence type="predicted"/>
<accession>A0ABM4CIH5</accession>
<dbReference type="CDD" id="cd17301">
    <property type="entry name" value="PIPKc_PIP5KI"/>
    <property type="match status" value="1"/>
</dbReference>
<evidence type="ECO:0000313" key="5">
    <source>
        <dbReference type="RefSeq" id="XP_065661549.1"/>
    </source>
</evidence>
<feature type="domain" description="PIPK" evidence="3">
    <location>
        <begin position="71"/>
        <end position="442"/>
    </location>
</feature>
<evidence type="ECO:0000256" key="1">
    <source>
        <dbReference type="PROSITE-ProRule" id="PRU00781"/>
    </source>
</evidence>
<dbReference type="PANTHER" id="PTHR23086">
    <property type="entry name" value="PHOSPHATIDYLINOSITOL-4-PHOSPHATE 5-KINASE"/>
    <property type="match status" value="1"/>
</dbReference>
<dbReference type="InterPro" id="IPR027484">
    <property type="entry name" value="PInositol-4-P-5-kinase_N"/>
</dbReference>
<feature type="compositionally biased region" description="Polar residues" evidence="2">
    <location>
        <begin position="14"/>
        <end position="27"/>
    </location>
</feature>
<dbReference type="RefSeq" id="XP_065661549.1">
    <property type="nucleotide sequence ID" value="XM_065805477.1"/>
</dbReference>
<sequence>MSSEASLADHFTMNAAQNESGEQLNNRHSSHASDDDGLVDKKDPSWKSKSIIKQGHLRVKEDGQKVYKKTPSQAIMDATQLGIGFSVGRLSAKPERDVLMGDFYFVEKVWFPSSGSKETPSHKFYDFRFKTYAPVAFRYFRDLFGIQPSDFLLSLANEPIKEISNPGASGSLFFVSNDDMFIVKTVTHKEATFLQQLLPGYYMNLHQNARTLLPKFFGLYCYQSGSSNIRLTVMNNLLPSKYKCHMKFDLKGSTYKRKANKLEKAKKSPTYKDLDFITMFPNGIPLDADTYDAVVKTISRDVRVLESFKIMDYSFLLGIHNVHQAELERTADIVTSPNHMLPNPEREARRNEFGAALEAIQIIKDDKDPDVRPCPVGGIPAKNEKGEQLVLFLGIIDILQNYRLAKKMEHSWKSILTDGDTVSVHKPSFYAKRFLDFIKDKVFKRIGVQKSNTKRRSYRSSNAVPFGEKVHASSLADTSFDQTFDGLSLQSEIDLANKLKTNKVVTIMEPENEIIEETVIHEAFNYADQIDIKESEDEGGTLNLHAADNFQPVQSLEKDFNVEDDKIVHANDDENDVEKNRSSTLNSISVRINMGRVESNIISNEEISYVKEVYNESKF</sequence>
<dbReference type="Proteomes" id="UP001652625">
    <property type="component" value="Chromosome 09"/>
</dbReference>
<dbReference type="PANTHER" id="PTHR23086:SF101">
    <property type="entry name" value="LP03320P-RELATED"/>
    <property type="match status" value="1"/>
</dbReference>
<dbReference type="InterPro" id="IPR002498">
    <property type="entry name" value="PInositol-4-P-4/5-kinase_core"/>
</dbReference>
<dbReference type="Pfam" id="PF01504">
    <property type="entry name" value="PIP5K"/>
    <property type="match status" value="1"/>
</dbReference>
<dbReference type="SMART" id="SM00330">
    <property type="entry name" value="PIPKc"/>
    <property type="match status" value="1"/>
</dbReference>
<keyword evidence="4" id="KW-1185">Reference proteome</keyword>
<dbReference type="InterPro" id="IPR027483">
    <property type="entry name" value="PInositol-4-P-4/5-kinase_C_sf"/>
</dbReference>
<gene>
    <name evidence="5" type="primary">LOC100197010</name>
</gene>
<organism evidence="4 5">
    <name type="scientific">Hydra vulgaris</name>
    <name type="common">Hydra</name>
    <name type="synonym">Hydra attenuata</name>
    <dbReference type="NCBI Taxonomy" id="6087"/>
    <lineage>
        <taxon>Eukaryota</taxon>
        <taxon>Metazoa</taxon>
        <taxon>Cnidaria</taxon>
        <taxon>Hydrozoa</taxon>
        <taxon>Hydroidolina</taxon>
        <taxon>Anthoathecata</taxon>
        <taxon>Aplanulata</taxon>
        <taxon>Hydridae</taxon>
        <taxon>Hydra</taxon>
    </lineage>
</organism>
<protein>
    <submittedName>
        <fullName evidence="5">Phosphatidylinositol 4-phosphate 5-kinase type-1 beta isoform X2</fullName>
    </submittedName>
</protein>
<evidence type="ECO:0000259" key="3">
    <source>
        <dbReference type="PROSITE" id="PS51455"/>
    </source>
</evidence>
<keyword evidence="1" id="KW-0418">Kinase</keyword>
<dbReference type="InterPro" id="IPR023610">
    <property type="entry name" value="PInositol-4/5-P-5/4-kinase"/>
</dbReference>
<feature type="compositionally biased region" description="Basic and acidic residues" evidence="2">
    <location>
        <begin position="31"/>
        <end position="45"/>
    </location>
</feature>
<feature type="region of interest" description="Disordered" evidence="2">
    <location>
        <begin position="1"/>
        <end position="45"/>
    </location>
</feature>
<dbReference type="SUPFAM" id="SSF56104">
    <property type="entry name" value="SAICAR synthase-like"/>
    <property type="match status" value="1"/>
</dbReference>
<evidence type="ECO:0000313" key="4">
    <source>
        <dbReference type="Proteomes" id="UP001652625"/>
    </source>
</evidence>
<dbReference type="GeneID" id="100197010"/>
<dbReference type="Gene3D" id="3.30.810.10">
    <property type="entry name" value="2-Layer Sandwich"/>
    <property type="match status" value="1"/>
</dbReference>
<dbReference type="Gene3D" id="3.30.800.10">
    <property type="entry name" value="Phosphatidylinositol Phosphate Kinase II Beta"/>
    <property type="match status" value="1"/>
</dbReference>
<keyword evidence="1" id="KW-0067">ATP-binding</keyword>
<reference evidence="5" key="1">
    <citation type="submission" date="2025-08" db="UniProtKB">
        <authorList>
            <consortium name="RefSeq"/>
        </authorList>
    </citation>
    <scope>IDENTIFICATION</scope>
</reference>
<dbReference type="PROSITE" id="PS51455">
    <property type="entry name" value="PIPK"/>
    <property type="match status" value="1"/>
</dbReference>
<name>A0ABM4CIH5_HYDVU</name>
<evidence type="ECO:0000256" key="2">
    <source>
        <dbReference type="SAM" id="MobiDB-lite"/>
    </source>
</evidence>